<accession>A0A182FS79</accession>
<dbReference type="Proteomes" id="UP000069272">
    <property type="component" value="Chromosome 2R"/>
</dbReference>
<reference evidence="3" key="2">
    <citation type="submission" date="2022-08" db="UniProtKB">
        <authorList>
            <consortium name="EnsemblMetazoa"/>
        </authorList>
    </citation>
    <scope>IDENTIFICATION</scope>
    <source>
        <strain evidence="3">STECLA/ALBI9_A</strain>
    </source>
</reference>
<proteinExistence type="predicted"/>
<protein>
    <submittedName>
        <fullName evidence="3">Uncharacterized protein</fullName>
    </submittedName>
</protein>
<dbReference type="AlphaFoldDB" id="A0A182FS79"/>
<dbReference type="EnsemblMetazoa" id="AALB009405-RA">
    <property type="protein sequence ID" value="AALB009405-PA"/>
    <property type="gene ID" value="AALB009405"/>
</dbReference>
<organism evidence="3 4">
    <name type="scientific">Anopheles albimanus</name>
    <name type="common">New world malaria mosquito</name>
    <dbReference type="NCBI Taxonomy" id="7167"/>
    <lineage>
        <taxon>Eukaryota</taxon>
        <taxon>Metazoa</taxon>
        <taxon>Ecdysozoa</taxon>
        <taxon>Arthropoda</taxon>
        <taxon>Hexapoda</taxon>
        <taxon>Insecta</taxon>
        <taxon>Pterygota</taxon>
        <taxon>Neoptera</taxon>
        <taxon>Endopterygota</taxon>
        <taxon>Diptera</taxon>
        <taxon>Nematocera</taxon>
        <taxon>Culicoidea</taxon>
        <taxon>Culicidae</taxon>
        <taxon>Anophelinae</taxon>
        <taxon>Anopheles</taxon>
    </lineage>
</organism>
<feature type="chain" id="PRO_5043691331" evidence="2">
    <location>
        <begin position="23"/>
        <end position="58"/>
    </location>
</feature>
<keyword evidence="2" id="KW-0732">Signal</keyword>
<reference evidence="3 4" key="1">
    <citation type="journal article" date="2017" name="G3 (Bethesda)">
        <title>The Physical Genome Mapping of Anopheles albimanus Corrected Scaffold Misassemblies and Identified Interarm Rearrangements in Genus Anopheles.</title>
        <authorList>
            <person name="Artemov G.N."/>
            <person name="Peery A.N."/>
            <person name="Jiang X."/>
            <person name="Tu Z."/>
            <person name="Stegniy V.N."/>
            <person name="Sharakhova M.V."/>
            <person name="Sharakhov I.V."/>
        </authorList>
    </citation>
    <scope>NUCLEOTIDE SEQUENCE [LARGE SCALE GENOMIC DNA]</scope>
    <source>
        <strain evidence="3 4">ALBI9_A</strain>
    </source>
</reference>
<feature type="compositionally biased region" description="Polar residues" evidence="1">
    <location>
        <begin position="36"/>
        <end position="49"/>
    </location>
</feature>
<feature type="region of interest" description="Disordered" evidence="1">
    <location>
        <begin position="24"/>
        <end position="58"/>
    </location>
</feature>
<evidence type="ECO:0000256" key="1">
    <source>
        <dbReference type="SAM" id="MobiDB-lite"/>
    </source>
</evidence>
<evidence type="ECO:0000313" key="3">
    <source>
        <dbReference type="EnsemblMetazoa" id="AALB009405-PA"/>
    </source>
</evidence>
<keyword evidence="4" id="KW-1185">Reference proteome</keyword>
<dbReference type="VEuPathDB" id="VectorBase:AALB009405"/>
<evidence type="ECO:0000256" key="2">
    <source>
        <dbReference type="SAM" id="SignalP"/>
    </source>
</evidence>
<name>A0A182FS79_ANOAL</name>
<sequence length="58" mass="6386">MKLTYVLAIFGAILLFLNVAVASPHDREKPSKPTRVPQNSTASNVTRPTRPTKPVKVK</sequence>
<feature type="signal peptide" evidence="2">
    <location>
        <begin position="1"/>
        <end position="22"/>
    </location>
</feature>
<evidence type="ECO:0000313" key="4">
    <source>
        <dbReference type="Proteomes" id="UP000069272"/>
    </source>
</evidence>